<dbReference type="EMBL" id="QKKF02033706">
    <property type="protein sequence ID" value="RZF33572.1"/>
    <property type="molecule type" value="Genomic_DNA"/>
</dbReference>
<dbReference type="AlphaFoldDB" id="A0A482WJZ4"/>
<dbReference type="SMR" id="A0A482WJZ4"/>
<name>A0A482WJZ4_LAOST</name>
<sequence length="369" mass="42614">MASCFDFESFMELNALEEEGRKEILSFFEDLELGEDIPQYSHAALEKEDIPQSTHAAFEKEDIPQSSDATVEEVKSDENQIHSSYINFLRELLDFGTSSNEAETSREIWSRCVKEPNPCQTCMAEGKHFKKEFRFINLKEAFYKCENVECKDFQVDIGPIRVNRWDEPITEKEIEEYNIPGEIVEHIPVVTKRDLIRIVSIARYRDALELFEWGKREAEKIYDTEVNVARNEDAIPIDIEPPSKAEFLIDNVSDDEVEKIIGILNTLEKARKRKKKFEVKMKPKKEMIVESEPKVSHHSVESSLTAEVRAETPKISGSQKKKGKNNRERKPVLYDPATGNAVREIKPINAKTIMCNLNKSYNELFKKSV</sequence>
<gene>
    <name evidence="2" type="ORF">LSTR_LSTR008218</name>
</gene>
<accession>A0A482WJZ4</accession>
<evidence type="ECO:0000313" key="3">
    <source>
        <dbReference type="Proteomes" id="UP000291343"/>
    </source>
</evidence>
<organism evidence="2 3">
    <name type="scientific">Laodelphax striatellus</name>
    <name type="common">Small brown planthopper</name>
    <name type="synonym">Delphax striatella</name>
    <dbReference type="NCBI Taxonomy" id="195883"/>
    <lineage>
        <taxon>Eukaryota</taxon>
        <taxon>Metazoa</taxon>
        <taxon>Ecdysozoa</taxon>
        <taxon>Arthropoda</taxon>
        <taxon>Hexapoda</taxon>
        <taxon>Insecta</taxon>
        <taxon>Pterygota</taxon>
        <taxon>Neoptera</taxon>
        <taxon>Paraneoptera</taxon>
        <taxon>Hemiptera</taxon>
        <taxon>Auchenorrhyncha</taxon>
        <taxon>Fulgoroidea</taxon>
        <taxon>Delphacidae</taxon>
        <taxon>Criomorphinae</taxon>
        <taxon>Laodelphax</taxon>
    </lineage>
</organism>
<feature type="compositionally biased region" description="Basic and acidic residues" evidence="1">
    <location>
        <begin position="288"/>
        <end position="300"/>
    </location>
</feature>
<feature type="region of interest" description="Disordered" evidence="1">
    <location>
        <begin position="288"/>
        <end position="332"/>
    </location>
</feature>
<dbReference type="OrthoDB" id="10644190at2759"/>
<protein>
    <submittedName>
        <fullName evidence="2">Uncharacterized protein</fullName>
    </submittedName>
</protein>
<comment type="caution">
    <text evidence="2">The sequence shown here is derived from an EMBL/GenBank/DDBJ whole genome shotgun (WGS) entry which is preliminary data.</text>
</comment>
<evidence type="ECO:0000313" key="2">
    <source>
        <dbReference type="EMBL" id="RZF33572.1"/>
    </source>
</evidence>
<keyword evidence="3" id="KW-1185">Reference proteome</keyword>
<proteinExistence type="predicted"/>
<dbReference type="Proteomes" id="UP000291343">
    <property type="component" value="Unassembled WGS sequence"/>
</dbReference>
<dbReference type="InParanoid" id="A0A482WJZ4"/>
<reference evidence="2 3" key="1">
    <citation type="journal article" date="2017" name="Gigascience">
        <title>Genome sequence of the small brown planthopper, Laodelphax striatellus.</title>
        <authorList>
            <person name="Zhu J."/>
            <person name="Jiang F."/>
            <person name="Wang X."/>
            <person name="Yang P."/>
            <person name="Bao Y."/>
            <person name="Zhao W."/>
            <person name="Wang W."/>
            <person name="Lu H."/>
            <person name="Wang Q."/>
            <person name="Cui N."/>
            <person name="Li J."/>
            <person name="Chen X."/>
            <person name="Luo L."/>
            <person name="Yu J."/>
            <person name="Kang L."/>
            <person name="Cui F."/>
        </authorList>
    </citation>
    <scope>NUCLEOTIDE SEQUENCE [LARGE SCALE GENOMIC DNA]</scope>
    <source>
        <strain evidence="2">Lst14</strain>
    </source>
</reference>
<evidence type="ECO:0000256" key="1">
    <source>
        <dbReference type="SAM" id="MobiDB-lite"/>
    </source>
</evidence>